<organism evidence="3 4">
    <name type="scientific">Hymenobacter jeollabukensis</name>
    <dbReference type="NCBI Taxonomy" id="2025313"/>
    <lineage>
        <taxon>Bacteria</taxon>
        <taxon>Pseudomonadati</taxon>
        <taxon>Bacteroidota</taxon>
        <taxon>Cytophagia</taxon>
        <taxon>Cytophagales</taxon>
        <taxon>Hymenobacteraceae</taxon>
        <taxon>Hymenobacter</taxon>
    </lineage>
</organism>
<evidence type="ECO:0000259" key="2">
    <source>
        <dbReference type="Pfam" id="PF07510"/>
    </source>
</evidence>
<reference evidence="3 4" key="1">
    <citation type="submission" date="2019-05" db="EMBL/GenBank/DDBJ databases">
        <title>Hymenobacter edaphi sp. nov., isolated from abandoned arsenic-contaminated farmland soil.</title>
        <authorList>
            <person name="Nie L."/>
        </authorList>
    </citation>
    <scope>NUCLEOTIDE SEQUENCE [LARGE SCALE GENOMIC DNA]</scope>
    <source>
        <strain evidence="3 4">1-3-3-8</strain>
    </source>
</reference>
<dbReference type="InterPro" id="IPR004919">
    <property type="entry name" value="GmrSD_N"/>
</dbReference>
<sequence length="569" mass="65390">MESSTTIKKMLNGNKIVVPSYQRAYSWDTDPKKENSNKQVNVFLRDLEEYNISSAKTAYYFGHFLFEEKSVEDFAVVDGQQRLTTIVIFLSALFARLKALRPLTEQEETSRESMLRVRSTYHFETVSYDRQLFKEYVIDQERTDNRGLKTTSAKRIVAAFDFFTRVLAEKDEAYLVKMLATVSSATCSTHPVKDESEAIQMFIFQNNRGKKPSNLELLKAQFMFTVHLQGGDEKDELINVIKERFESIYKSISSIESKFKEDDVLGYTAQVYFNSLAESTPLERVNKKLAGSNPIGFIKAFTLSLYTSFQHLTTFYTEDEPRHHEIHSLITLGGFSLVIPFIIKAYSFRLPVEDICQLCVSLESVVLRSRIIGTKAVLTSRLSDVYAKFKQDNPPIQPTIQPIVKQVDFLKTTTDWWFAYWNNTELENALQGWLHPSTAKFLLWKYENHLASNGKRGYALARFDAIESPELEHIAPQTPPKGEPVAAGYPLYDDDFRNKYIDCLGNYLLLSKSHNCSAGNKPFQDKRASYTHSAQQREIQTLSEKAGIWSKELIKSRKETIIKFIMETL</sequence>
<evidence type="ECO:0000259" key="1">
    <source>
        <dbReference type="Pfam" id="PF03235"/>
    </source>
</evidence>
<dbReference type="Pfam" id="PF07510">
    <property type="entry name" value="GmrSD_C"/>
    <property type="match status" value="1"/>
</dbReference>
<dbReference type="Proteomes" id="UP000305517">
    <property type="component" value="Unassembled WGS sequence"/>
</dbReference>
<dbReference type="PANTHER" id="PTHR35149">
    <property type="entry name" value="SLL5132 PROTEIN"/>
    <property type="match status" value="1"/>
</dbReference>
<protein>
    <submittedName>
        <fullName evidence="3">DUF262 domain-containing protein</fullName>
    </submittedName>
</protein>
<proteinExistence type="predicted"/>
<accession>A0A5R8WIL7</accession>
<evidence type="ECO:0000313" key="3">
    <source>
        <dbReference type="EMBL" id="TLM88436.1"/>
    </source>
</evidence>
<dbReference type="OrthoDB" id="9798761at2"/>
<gene>
    <name evidence="3" type="ORF">FDY95_24040</name>
</gene>
<dbReference type="PANTHER" id="PTHR35149:SF1">
    <property type="entry name" value="DUF5655 DOMAIN-CONTAINING PROTEIN"/>
    <property type="match status" value="1"/>
</dbReference>
<dbReference type="InterPro" id="IPR011089">
    <property type="entry name" value="GmrSD_C"/>
</dbReference>
<name>A0A5R8WIL7_9BACT</name>
<feature type="domain" description="GmrSD restriction endonucleases C-terminal" evidence="2">
    <location>
        <begin position="438"/>
        <end position="563"/>
    </location>
</feature>
<comment type="caution">
    <text evidence="3">The sequence shown here is derived from an EMBL/GenBank/DDBJ whole genome shotgun (WGS) entry which is preliminary data.</text>
</comment>
<feature type="domain" description="GmrSD restriction endonucleases N-terminal" evidence="1">
    <location>
        <begin position="7"/>
        <end position="223"/>
    </location>
</feature>
<dbReference type="AlphaFoldDB" id="A0A5R8WIL7"/>
<dbReference type="RefSeq" id="WP_138081937.1">
    <property type="nucleotide sequence ID" value="NZ_VAJM01000018.1"/>
</dbReference>
<evidence type="ECO:0000313" key="4">
    <source>
        <dbReference type="Proteomes" id="UP000305517"/>
    </source>
</evidence>
<dbReference type="Pfam" id="PF03235">
    <property type="entry name" value="GmrSD_N"/>
    <property type="match status" value="1"/>
</dbReference>
<dbReference type="EMBL" id="VAJM01000018">
    <property type="protein sequence ID" value="TLM88436.1"/>
    <property type="molecule type" value="Genomic_DNA"/>
</dbReference>
<keyword evidence="4" id="KW-1185">Reference proteome</keyword>